<gene>
    <name evidence="1" type="ORF">A9Q68_09930</name>
</gene>
<protein>
    <submittedName>
        <fullName evidence="1">DNA-binding protein</fullName>
    </submittedName>
</protein>
<evidence type="ECO:0000313" key="1">
    <source>
        <dbReference type="EMBL" id="OJF71150.1"/>
    </source>
</evidence>
<dbReference type="GO" id="GO:0003677">
    <property type="term" value="F:DNA binding"/>
    <property type="evidence" value="ECO:0007669"/>
    <property type="project" value="UniProtKB-KW"/>
</dbReference>
<dbReference type="EMBL" id="LZDD01000004">
    <property type="protein sequence ID" value="OJF71150.1"/>
    <property type="molecule type" value="Genomic_DNA"/>
</dbReference>
<organism evidence="1 2">
    <name type="scientific">Streptococcus bovimastitidis</name>
    <dbReference type="NCBI Taxonomy" id="1856638"/>
    <lineage>
        <taxon>Bacteria</taxon>
        <taxon>Bacillati</taxon>
        <taxon>Bacillota</taxon>
        <taxon>Bacilli</taxon>
        <taxon>Lactobacillales</taxon>
        <taxon>Streptococcaceae</taxon>
        <taxon>Streptococcus</taxon>
    </lineage>
</organism>
<dbReference type="RefSeq" id="WP_071794565.1">
    <property type="nucleotide sequence ID" value="NZ_LZDD01000004.1"/>
</dbReference>
<sequence length="63" mass="7139">MKVDTDKIKWLLENETQYKISKDTGVAQVTLSGLISGKRKIENLTVKVASKLTEYAEEIQNIK</sequence>
<proteinExistence type="predicted"/>
<dbReference type="OrthoDB" id="2229394at2"/>
<dbReference type="AlphaFoldDB" id="A0A1L8MK49"/>
<reference evidence="2" key="1">
    <citation type="submission" date="2016-06" db="EMBL/GenBank/DDBJ databases">
        <authorList>
            <person name="de Vries S.P.W."/>
            <person name="Hadjirin N.F."/>
            <person name="Lay E.M."/>
            <person name="Zadoks R.N."/>
            <person name="Peacock S.J."/>
            <person name="Parkhill J."/>
            <person name="Grant A.J."/>
            <person name="Mcdougall S."/>
            <person name="Holmes M.A."/>
        </authorList>
    </citation>
    <scope>NUCLEOTIDE SEQUENCE [LARGE SCALE GENOMIC DNA]</scope>
    <source>
        <strain evidence="2">NZ1587</strain>
    </source>
</reference>
<keyword evidence="1" id="KW-0238">DNA-binding</keyword>
<evidence type="ECO:0000313" key="2">
    <source>
        <dbReference type="Proteomes" id="UP000182015"/>
    </source>
</evidence>
<name>A0A1L8MK49_9STRE</name>
<comment type="caution">
    <text evidence="1">The sequence shown here is derived from an EMBL/GenBank/DDBJ whole genome shotgun (WGS) entry which is preliminary data.</text>
</comment>
<keyword evidence="2" id="KW-1185">Reference proteome</keyword>
<dbReference type="Proteomes" id="UP000182015">
    <property type="component" value="Unassembled WGS sequence"/>
</dbReference>
<accession>A0A1L8MK49</accession>